<organism evidence="10 11">
    <name type="scientific">Effusibacillus dendaii</name>
    <dbReference type="NCBI Taxonomy" id="2743772"/>
    <lineage>
        <taxon>Bacteria</taxon>
        <taxon>Bacillati</taxon>
        <taxon>Bacillota</taxon>
        <taxon>Bacilli</taxon>
        <taxon>Bacillales</taxon>
        <taxon>Alicyclobacillaceae</taxon>
        <taxon>Effusibacillus</taxon>
    </lineage>
</organism>
<gene>
    <name evidence="8 10" type="primary">nrdR</name>
    <name evidence="10" type="ORF">skT53_32500</name>
</gene>
<comment type="function">
    <text evidence="8">Negatively regulates transcription of bacterial ribonucleotide reductase nrd genes and operons by binding to NrdR-boxes.</text>
</comment>
<keyword evidence="5 8" id="KW-0805">Transcription regulation</keyword>
<keyword evidence="7 8" id="KW-0804">Transcription</keyword>
<sequence length="160" mass="18891">MRCPYCYHNDSRVLESRASEDHASIRRRRECPACLKRFTTYEKVEMAPLLIIKKDNRREEFSREKLLRGILKACEKRPIAMESIEQAVDAIEREIRSEYDKEVPAERIGEKVMEKLRAIDAVAYVRFASVYRQFRDVETFAQEILHLLDSEKIGGKKHEN</sequence>
<dbReference type="PROSITE" id="PS51161">
    <property type="entry name" value="ATP_CONE"/>
    <property type="match status" value="1"/>
</dbReference>
<evidence type="ECO:0000256" key="8">
    <source>
        <dbReference type="HAMAP-Rule" id="MF_00440"/>
    </source>
</evidence>
<dbReference type="NCBIfam" id="TIGR00244">
    <property type="entry name" value="transcriptional regulator NrdR"/>
    <property type="match status" value="1"/>
</dbReference>
<dbReference type="GO" id="GO:0008270">
    <property type="term" value="F:zinc ion binding"/>
    <property type="evidence" value="ECO:0007669"/>
    <property type="project" value="UniProtKB-UniRule"/>
</dbReference>
<evidence type="ECO:0000313" key="11">
    <source>
        <dbReference type="Proteomes" id="UP000593802"/>
    </source>
</evidence>
<keyword evidence="8" id="KW-0863">Zinc-finger</keyword>
<reference evidence="10 11" key="1">
    <citation type="submission" date="2020-08" db="EMBL/GenBank/DDBJ databases">
        <title>Complete Genome Sequence of Effusibacillus dendaii Strain skT53, Isolated from Farmland soil.</title>
        <authorList>
            <person name="Konishi T."/>
            <person name="Kawasaki H."/>
        </authorList>
    </citation>
    <scope>NUCLEOTIDE SEQUENCE [LARGE SCALE GENOMIC DNA]</scope>
    <source>
        <strain evidence="11">skT53</strain>
    </source>
</reference>
<dbReference type="GO" id="GO:0003677">
    <property type="term" value="F:DNA binding"/>
    <property type="evidence" value="ECO:0007669"/>
    <property type="project" value="UniProtKB-KW"/>
</dbReference>
<keyword evidence="6 8" id="KW-0238">DNA-binding</keyword>
<dbReference type="Pfam" id="PF03477">
    <property type="entry name" value="ATP-cone"/>
    <property type="match status" value="1"/>
</dbReference>
<keyword evidence="2 8" id="KW-0547">Nucleotide-binding</keyword>
<dbReference type="RefSeq" id="WP_200758900.1">
    <property type="nucleotide sequence ID" value="NZ_AP023366.1"/>
</dbReference>
<evidence type="ECO:0000256" key="3">
    <source>
        <dbReference type="ARBA" id="ARBA00022833"/>
    </source>
</evidence>
<evidence type="ECO:0000256" key="7">
    <source>
        <dbReference type="ARBA" id="ARBA00023163"/>
    </source>
</evidence>
<dbReference type="GO" id="GO:0045892">
    <property type="term" value="P:negative regulation of DNA-templated transcription"/>
    <property type="evidence" value="ECO:0007669"/>
    <property type="project" value="UniProtKB-UniRule"/>
</dbReference>
<evidence type="ECO:0000256" key="2">
    <source>
        <dbReference type="ARBA" id="ARBA00022741"/>
    </source>
</evidence>
<comment type="cofactor">
    <cofactor evidence="8">
        <name>Zn(2+)</name>
        <dbReference type="ChEBI" id="CHEBI:29105"/>
    </cofactor>
    <text evidence="8">Binds 1 zinc ion.</text>
</comment>
<evidence type="ECO:0000256" key="6">
    <source>
        <dbReference type="ARBA" id="ARBA00023125"/>
    </source>
</evidence>
<dbReference type="InterPro" id="IPR003796">
    <property type="entry name" value="RNR_NrdR-like"/>
</dbReference>
<keyword evidence="3 8" id="KW-0862">Zinc</keyword>
<comment type="similarity">
    <text evidence="8">Belongs to the NrdR family.</text>
</comment>
<keyword evidence="8" id="KW-0479">Metal-binding</keyword>
<evidence type="ECO:0000256" key="4">
    <source>
        <dbReference type="ARBA" id="ARBA00022840"/>
    </source>
</evidence>
<proteinExistence type="inferred from homology"/>
<protein>
    <recommendedName>
        <fullName evidence="8">Transcriptional repressor NrdR</fullName>
    </recommendedName>
</protein>
<keyword evidence="4 8" id="KW-0067">ATP-binding</keyword>
<dbReference type="AlphaFoldDB" id="A0A7I8DDT9"/>
<feature type="domain" description="ATP-cone" evidence="9">
    <location>
        <begin position="49"/>
        <end position="139"/>
    </location>
</feature>
<dbReference type="InterPro" id="IPR055173">
    <property type="entry name" value="NrdR-like_N"/>
</dbReference>
<evidence type="ECO:0000313" key="10">
    <source>
        <dbReference type="EMBL" id="BCJ88265.1"/>
    </source>
</evidence>
<evidence type="ECO:0000256" key="1">
    <source>
        <dbReference type="ARBA" id="ARBA00022491"/>
    </source>
</evidence>
<keyword evidence="11" id="KW-1185">Reference proteome</keyword>
<evidence type="ECO:0000259" key="9">
    <source>
        <dbReference type="PROSITE" id="PS51161"/>
    </source>
</evidence>
<dbReference type="EMBL" id="AP023366">
    <property type="protein sequence ID" value="BCJ88265.1"/>
    <property type="molecule type" value="Genomic_DNA"/>
</dbReference>
<evidence type="ECO:0000256" key="5">
    <source>
        <dbReference type="ARBA" id="ARBA00023015"/>
    </source>
</evidence>
<feature type="zinc finger region" evidence="8">
    <location>
        <begin position="3"/>
        <end position="34"/>
    </location>
</feature>
<dbReference type="PANTHER" id="PTHR30455:SF2">
    <property type="entry name" value="TRANSCRIPTIONAL REPRESSOR NRDR"/>
    <property type="match status" value="1"/>
</dbReference>
<name>A0A7I8DDT9_9BACL</name>
<dbReference type="Pfam" id="PF22811">
    <property type="entry name" value="Zn_ribbon_NrdR"/>
    <property type="match status" value="1"/>
</dbReference>
<dbReference type="InterPro" id="IPR005144">
    <property type="entry name" value="ATP-cone_dom"/>
</dbReference>
<dbReference type="PANTHER" id="PTHR30455">
    <property type="entry name" value="TRANSCRIPTIONAL REPRESSOR NRDR"/>
    <property type="match status" value="1"/>
</dbReference>
<dbReference type="KEGG" id="eff:skT53_32500"/>
<dbReference type="Proteomes" id="UP000593802">
    <property type="component" value="Chromosome"/>
</dbReference>
<dbReference type="HAMAP" id="MF_00440">
    <property type="entry name" value="NrdR"/>
    <property type="match status" value="1"/>
</dbReference>
<accession>A0A7I8DDT9</accession>
<keyword evidence="1 8" id="KW-0678">Repressor</keyword>
<dbReference type="GO" id="GO:0005524">
    <property type="term" value="F:ATP binding"/>
    <property type="evidence" value="ECO:0007669"/>
    <property type="project" value="UniProtKB-UniRule"/>
</dbReference>